<evidence type="ECO:0000256" key="6">
    <source>
        <dbReference type="ARBA" id="ARBA00023125"/>
    </source>
</evidence>
<evidence type="ECO:0000256" key="2">
    <source>
        <dbReference type="ARBA" id="ARBA00022741"/>
    </source>
</evidence>
<keyword evidence="7" id="KW-0413">Isomerase</keyword>
<dbReference type="InterPro" id="IPR000212">
    <property type="entry name" value="DNA_helicase_UvrD/REP"/>
</dbReference>
<evidence type="ECO:0000256" key="7">
    <source>
        <dbReference type="ARBA" id="ARBA00023235"/>
    </source>
</evidence>
<evidence type="ECO:0000256" key="5">
    <source>
        <dbReference type="ARBA" id="ARBA00022840"/>
    </source>
</evidence>
<evidence type="ECO:0000256" key="4">
    <source>
        <dbReference type="ARBA" id="ARBA00022806"/>
    </source>
</evidence>
<protein>
    <recommendedName>
        <fullName evidence="9">DNA 3'-5' helicase</fullName>
        <ecNumber evidence="9">5.6.2.4</ecNumber>
    </recommendedName>
</protein>
<feature type="domain" description="UvrD-like helicase C-terminal" evidence="13">
    <location>
        <begin position="312"/>
        <end position="579"/>
    </location>
</feature>
<evidence type="ECO:0000313" key="14">
    <source>
        <dbReference type="EMBL" id="UOF89760.1"/>
    </source>
</evidence>
<dbReference type="InterPro" id="IPR014017">
    <property type="entry name" value="DNA_helicase_UvrD-like_C"/>
</dbReference>
<dbReference type="InterPro" id="IPR014016">
    <property type="entry name" value="UvrD-like_ATP-bd"/>
</dbReference>
<evidence type="ECO:0000259" key="13">
    <source>
        <dbReference type="PROSITE" id="PS51217"/>
    </source>
</evidence>
<keyword evidence="5 11" id="KW-0067">ATP-binding</keyword>
<dbReference type="EMBL" id="CP089291">
    <property type="protein sequence ID" value="UOF89760.1"/>
    <property type="molecule type" value="Genomic_DNA"/>
</dbReference>
<evidence type="ECO:0000256" key="11">
    <source>
        <dbReference type="PROSITE-ProRule" id="PRU00560"/>
    </source>
</evidence>
<organism evidence="14 15">
    <name type="scientific">Fodinisporobacter ferrooxydans</name>
    <dbReference type="NCBI Taxonomy" id="2901836"/>
    <lineage>
        <taxon>Bacteria</taxon>
        <taxon>Bacillati</taxon>
        <taxon>Bacillota</taxon>
        <taxon>Bacilli</taxon>
        <taxon>Bacillales</taxon>
        <taxon>Alicyclobacillaceae</taxon>
        <taxon>Fodinisporobacter</taxon>
    </lineage>
</organism>
<dbReference type="PROSITE" id="PS51217">
    <property type="entry name" value="UVRD_HELICASE_CTER"/>
    <property type="match status" value="1"/>
</dbReference>
<keyword evidence="6" id="KW-0238">DNA-binding</keyword>
<comment type="similarity">
    <text evidence="1">Belongs to the helicase family. UvrD subfamily.</text>
</comment>
<dbReference type="PANTHER" id="PTHR11070:SF2">
    <property type="entry name" value="ATP-DEPENDENT DNA HELICASE SRS2"/>
    <property type="match status" value="1"/>
</dbReference>
<evidence type="ECO:0000256" key="9">
    <source>
        <dbReference type="ARBA" id="ARBA00034808"/>
    </source>
</evidence>
<dbReference type="PANTHER" id="PTHR11070">
    <property type="entry name" value="UVRD / RECB / PCRA DNA HELICASE FAMILY MEMBER"/>
    <property type="match status" value="1"/>
</dbReference>
<keyword evidence="15" id="KW-1185">Reference proteome</keyword>
<keyword evidence="2 11" id="KW-0547">Nucleotide-binding</keyword>
<evidence type="ECO:0000256" key="10">
    <source>
        <dbReference type="ARBA" id="ARBA00048988"/>
    </source>
</evidence>
<accession>A0ABY4CPI4</accession>
<reference evidence="14" key="1">
    <citation type="submission" date="2021-12" db="EMBL/GenBank/DDBJ databases">
        <title>Alicyclobacillaceae gen. nov., sp. nov., isolated from chalcocite enrichment system.</title>
        <authorList>
            <person name="Jiang Z."/>
        </authorList>
    </citation>
    <scope>NUCLEOTIDE SEQUENCE</scope>
    <source>
        <strain evidence="14">MYW30-H2</strain>
    </source>
</reference>
<evidence type="ECO:0000256" key="3">
    <source>
        <dbReference type="ARBA" id="ARBA00022801"/>
    </source>
</evidence>
<evidence type="ECO:0000259" key="12">
    <source>
        <dbReference type="PROSITE" id="PS51198"/>
    </source>
</evidence>
<dbReference type="Gene3D" id="3.40.50.300">
    <property type="entry name" value="P-loop containing nucleotide triphosphate hydrolases"/>
    <property type="match status" value="2"/>
</dbReference>
<dbReference type="Gene3D" id="1.10.486.10">
    <property type="entry name" value="PCRA, domain 4"/>
    <property type="match status" value="1"/>
</dbReference>
<feature type="binding site" evidence="11">
    <location>
        <begin position="58"/>
        <end position="65"/>
    </location>
    <ligand>
        <name>ATP</name>
        <dbReference type="ChEBI" id="CHEBI:30616"/>
    </ligand>
</feature>
<dbReference type="Pfam" id="PF00580">
    <property type="entry name" value="UvrD-helicase"/>
    <property type="match status" value="1"/>
</dbReference>
<keyword evidence="4 11" id="KW-0347">Helicase</keyword>
<dbReference type="Proteomes" id="UP000830167">
    <property type="component" value="Chromosome"/>
</dbReference>
<dbReference type="SUPFAM" id="SSF52540">
    <property type="entry name" value="P-loop containing nucleoside triphosphate hydrolases"/>
    <property type="match status" value="1"/>
</dbReference>
<proteinExistence type="inferred from homology"/>
<dbReference type="GO" id="GO:0004386">
    <property type="term" value="F:helicase activity"/>
    <property type="evidence" value="ECO:0007669"/>
    <property type="project" value="UniProtKB-KW"/>
</dbReference>
<sequence>MKRPVSFVFDENGSRMINWGADMTDEQFFSVLAQSGVCLNKEQMTAVRTVYGPVSVFAGPGSGKTTVLVCRLAYMHLVCGISLKNCLVMTFTKAAAQEMKERLLGFPGMFERDVARMTIGTFHSVFYRFLLRGKQELPDIMTAQEQNQCIREAVRTVADDTTDEQIKLILTQIGLCKSYYILPQTLQVKKTENIKFKKMYAMYEALRLKANKMDYDDVLLYTLEWLRQDHTSRAFLSGQYPFLVVDEFQDTNFVQYKLLQMLAQEQNIFVVGDDDQAIYGFRGADVKFLLNFQSDFPNTTQIILGTNYRSTDSLIGHTSNLIGKNQIRQYKQLQGIGRNGGKLKLIRPASMKEEAQTIVDAIKKRINQGADAHQCAVLYRTHVQARSIVDVCIKENLPFFLHDDGNFYDIWYVRNVLQYLQAAANPNDIESLFDILNRPKRYVYGAHIRTELLRLCGQSKRHAVDVLPQIRPLEPYQIRKLEDLRSDIYTLQKLPPKAAIRYVLQSIGYFRYIEDYTGQVGQDSTEIASELEELMEMAEPFQTLQEFLVHITDARKTIAESVRNRTVGVQFMTFHRAKGLEFEDVYIVGAVEGMTPHPKAFQHSNGNTSDGNIHGRKIGKINDKEQEKYQQALEEERRLFYVACTRAKKHLYVSVPKQYLGKKSAPSMFVQELAEDEREARTVSNTS</sequence>
<name>A0ABY4CPI4_9BACL</name>
<feature type="domain" description="UvrD-like helicase ATP-binding" evidence="12">
    <location>
        <begin position="37"/>
        <end position="311"/>
    </location>
</feature>
<dbReference type="Pfam" id="PF13361">
    <property type="entry name" value="UvrD_C"/>
    <property type="match status" value="1"/>
</dbReference>
<evidence type="ECO:0000256" key="8">
    <source>
        <dbReference type="ARBA" id="ARBA00034617"/>
    </source>
</evidence>
<comment type="catalytic activity">
    <reaction evidence="10">
        <text>ATP + H2O = ADP + phosphate + H(+)</text>
        <dbReference type="Rhea" id="RHEA:13065"/>
        <dbReference type="ChEBI" id="CHEBI:15377"/>
        <dbReference type="ChEBI" id="CHEBI:15378"/>
        <dbReference type="ChEBI" id="CHEBI:30616"/>
        <dbReference type="ChEBI" id="CHEBI:43474"/>
        <dbReference type="ChEBI" id="CHEBI:456216"/>
        <dbReference type="EC" id="5.6.2.4"/>
    </reaction>
</comment>
<gene>
    <name evidence="14" type="ORF">LSG31_18075</name>
</gene>
<dbReference type="PROSITE" id="PS51198">
    <property type="entry name" value="UVRD_HELICASE_ATP_BIND"/>
    <property type="match status" value="1"/>
</dbReference>
<dbReference type="CDD" id="cd17932">
    <property type="entry name" value="DEXQc_UvrD"/>
    <property type="match status" value="1"/>
</dbReference>
<dbReference type="InterPro" id="IPR013986">
    <property type="entry name" value="DExx_box_DNA_helicase_dom_sf"/>
</dbReference>
<dbReference type="Gene3D" id="1.10.10.160">
    <property type="match status" value="1"/>
</dbReference>
<evidence type="ECO:0000313" key="15">
    <source>
        <dbReference type="Proteomes" id="UP000830167"/>
    </source>
</evidence>
<evidence type="ECO:0000256" key="1">
    <source>
        <dbReference type="ARBA" id="ARBA00009922"/>
    </source>
</evidence>
<dbReference type="EC" id="5.6.2.4" evidence="9"/>
<keyword evidence="3 11" id="KW-0378">Hydrolase</keyword>
<comment type="catalytic activity">
    <reaction evidence="8">
        <text>Couples ATP hydrolysis with the unwinding of duplex DNA by translocating in the 3'-5' direction.</text>
        <dbReference type="EC" id="5.6.2.4"/>
    </reaction>
</comment>
<dbReference type="InterPro" id="IPR027417">
    <property type="entry name" value="P-loop_NTPase"/>
</dbReference>
<dbReference type="RefSeq" id="WP_347436451.1">
    <property type="nucleotide sequence ID" value="NZ_CP089291.1"/>
</dbReference>